<evidence type="ECO:0008006" key="3">
    <source>
        <dbReference type="Google" id="ProtNLM"/>
    </source>
</evidence>
<dbReference type="EMBL" id="BNJQ01000023">
    <property type="protein sequence ID" value="GHP09069.1"/>
    <property type="molecule type" value="Genomic_DNA"/>
</dbReference>
<dbReference type="PANTHER" id="PTHR21228">
    <property type="entry name" value="FAST LEU-RICH DOMAIN-CONTAINING"/>
    <property type="match status" value="1"/>
</dbReference>
<reference evidence="1" key="1">
    <citation type="submission" date="2020-10" db="EMBL/GenBank/DDBJ databases">
        <title>Unveiling of a novel bifunctional photoreceptor, Dualchrome1, isolated from a cosmopolitan green alga.</title>
        <authorList>
            <person name="Suzuki S."/>
            <person name="Kawachi M."/>
        </authorList>
    </citation>
    <scope>NUCLEOTIDE SEQUENCE</scope>
    <source>
        <strain evidence="1">NIES 2893</strain>
    </source>
</reference>
<dbReference type="GO" id="GO:0009507">
    <property type="term" value="C:chloroplast"/>
    <property type="evidence" value="ECO:0007669"/>
    <property type="project" value="GOC"/>
</dbReference>
<dbReference type="GO" id="GO:0044528">
    <property type="term" value="P:regulation of mitochondrial mRNA stability"/>
    <property type="evidence" value="ECO:0007669"/>
    <property type="project" value="TreeGrafter"/>
</dbReference>
<name>A0A830HW06_9CHLO</name>
<proteinExistence type="predicted"/>
<protein>
    <recommendedName>
        <fullName evidence="3">RAP domain-containing protein</fullName>
    </recommendedName>
</protein>
<dbReference type="GO" id="GO:0035770">
    <property type="term" value="C:ribonucleoprotein granule"/>
    <property type="evidence" value="ECO:0007669"/>
    <property type="project" value="TreeGrafter"/>
</dbReference>
<keyword evidence="2" id="KW-1185">Reference proteome</keyword>
<comment type="caution">
    <text evidence="1">The sequence shown here is derived from an EMBL/GenBank/DDBJ whole genome shotgun (WGS) entry which is preliminary data.</text>
</comment>
<sequence>MKRALKPLLECTLAALTSRTTTSPPHALRLRWPGVQTDLASCSYARGYAAQGYDDSNKSSWNETPGKVLKPEIKASAEAQRQKNRRKLIQREAMVKRNRRIHATGGQPSAMLAVIDDVYDDMDVVDVATAFQRVAKRCGTALMRKQDGSQTWSRLSERLSALGAHAFSRQKRGHNAIYVLWAHAKVEMRVPDRTSAFEMLRELNSSMESHLDEFEPTRLAVLLWCWAKIQDSCVDGLQGVPPDDVRARAAKLVLCHVEALGPRDICNLLWSCAKSKVPLDDQAFEHIQKWLKLFQVTDALTSQDASVLLWSFADLQHQPDTDVLQLLERSLVDDISRALPKTISNGMWALAKFDHTLDDTSLLQIDAYVAEDRPWRSQDIGQLLWAWAKLGHSPSQSAMSAIDRRVRHLMDHFNEKDLANTMYAWARLGHTPETSDIASAERRATMLFDNMSMQELTNVMYGLESQVSRHMPQHALLSRVAGRIHESTDQQLIHLLRNFYAMSYDMGHGAMNRVRDRITSMEGDSERGPKFYANLLWLFASMRYHPGAEAMDSMSRTCANFSHMLIPRHVGATLFAWNKLGYVPDLDVWDRFCAGMSSTLLTKEWSARQLTYALWALGNMRPWRKPRAEHIAQIVALLDQSDVRGTILSSNGLLRQLYQANSLMRLGDDDGEAPLLVLPEDLLVRGHEEWLKGGDEYRSYGQHEVSAALARAGISNEQEILIPETPFKVDIWLDGARMAVEVEGPTHYTRTSPTVDPSATHMTLARRIWMHACGVRCLYVPYFAWATNDEAAQDRYVTEELLPRIEQRNGWTPEQLAVV</sequence>
<dbReference type="AlphaFoldDB" id="A0A830HW06"/>
<dbReference type="Proteomes" id="UP000660262">
    <property type="component" value="Unassembled WGS sequence"/>
</dbReference>
<evidence type="ECO:0000313" key="2">
    <source>
        <dbReference type="Proteomes" id="UP000660262"/>
    </source>
</evidence>
<dbReference type="GO" id="GO:0000963">
    <property type="term" value="P:mitochondrial RNA processing"/>
    <property type="evidence" value="ECO:0007669"/>
    <property type="project" value="TreeGrafter"/>
</dbReference>
<dbReference type="GO" id="GO:0005759">
    <property type="term" value="C:mitochondrial matrix"/>
    <property type="evidence" value="ECO:0007669"/>
    <property type="project" value="TreeGrafter"/>
</dbReference>
<dbReference type="GO" id="GO:1901259">
    <property type="term" value="P:chloroplast rRNA processing"/>
    <property type="evidence" value="ECO:0007669"/>
    <property type="project" value="TreeGrafter"/>
</dbReference>
<dbReference type="OrthoDB" id="549726at2759"/>
<gene>
    <name evidence="1" type="ORF">PPROV_000780600</name>
</gene>
<dbReference type="GO" id="GO:0003723">
    <property type="term" value="F:RNA binding"/>
    <property type="evidence" value="ECO:0007669"/>
    <property type="project" value="TreeGrafter"/>
</dbReference>
<evidence type="ECO:0000313" key="1">
    <source>
        <dbReference type="EMBL" id="GHP09069.1"/>
    </source>
</evidence>
<dbReference type="InterPro" id="IPR050870">
    <property type="entry name" value="FAST_kinase"/>
</dbReference>
<organism evidence="1 2">
    <name type="scientific">Pycnococcus provasolii</name>
    <dbReference type="NCBI Taxonomy" id="41880"/>
    <lineage>
        <taxon>Eukaryota</taxon>
        <taxon>Viridiplantae</taxon>
        <taxon>Chlorophyta</taxon>
        <taxon>Pseudoscourfieldiophyceae</taxon>
        <taxon>Pseudoscourfieldiales</taxon>
        <taxon>Pycnococcaceae</taxon>
        <taxon>Pycnococcus</taxon>
    </lineage>
</organism>
<accession>A0A830HW06</accession>
<dbReference type="PANTHER" id="PTHR21228:SF40">
    <property type="entry name" value="LD45607P"/>
    <property type="match status" value="1"/>
</dbReference>